<reference evidence="2 3" key="1">
    <citation type="submission" date="2024-04" db="EMBL/GenBank/DDBJ databases">
        <title>Symmetric and asymmetric DNA N6-adenine methylation regulates different biological responses in Mucorales.</title>
        <authorList>
            <consortium name="Lawrence Berkeley National Laboratory"/>
            <person name="Lax C."/>
            <person name="Mondo S.J."/>
            <person name="Osorio-Concepcion M."/>
            <person name="Muszewska A."/>
            <person name="Corrochano-Luque M."/>
            <person name="Gutierrez G."/>
            <person name="Riley R."/>
            <person name="Lipzen A."/>
            <person name="Guo J."/>
            <person name="Hundley H."/>
            <person name="Amirebrahimi M."/>
            <person name="Ng V."/>
            <person name="Lorenzo-Gutierrez D."/>
            <person name="Binder U."/>
            <person name="Yang J."/>
            <person name="Song Y."/>
            <person name="Canovas D."/>
            <person name="Navarro E."/>
            <person name="Freitag M."/>
            <person name="Gabaldon T."/>
            <person name="Grigoriev I.V."/>
            <person name="Corrochano L.M."/>
            <person name="Nicolas F.E."/>
            <person name="Garre V."/>
        </authorList>
    </citation>
    <scope>NUCLEOTIDE SEQUENCE [LARGE SCALE GENOMIC DNA]</scope>
    <source>
        <strain evidence="2 3">L51</strain>
    </source>
</reference>
<evidence type="ECO:0000313" key="2">
    <source>
        <dbReference type="EMBL" id="KAL0082696.1"/>
    </source>
</evidence>
<accession>A0ABR3AUY2</accession>
<comment type="caution">
    <text evidence="2">The sequence shown here is derived from an EMBL/GenBank/DDBJ whole genome shotgun (WGS) entry which is preliminary data.</text>
</comment>
<protein>
    <submittedName>
        <fullName evidence="2">Uncharacterized protein</fullName>
    </submittedName>
</protein>
<dbReference type="Proteomes" id="UP001448207">
    <property type="component" value="Unassembled WGS sequence"/>
</dbReference>
<organism evidence="2 3">
    <name type="scientific">Phycomyces blakesleeanus</name>
    <dbReference type="NCBI Taxonomy" id="4837"/>
    <lineage>
        <taxon>Eukaryota</taxon>
        <taxon>Fungi</taxon>
        <taxon>Fungi incertae sedis</taxon>
        <taxon>Mucoromycota</taxon>
        <taxon>Mucoromycotina</taxon>
        <taxon>Mucoromycetes</taxon>
        <taxon>Mucorales</taxon>
        <taxon>Phycomycetaceae</taxon>
        <taxon>Phycomyces</taxon>
    </lineage>
</organism>
<gene>
    <name evidence="2" type="ORF">J3Q64DRAFT_1752760</name>
</gene>
<feature type="signal peptide" evidence="1">
    <location>
        <begin position="1"/>
        <end position="16"/>
    </location>
</feature>
<dbReference type="EMBL" id="JBCLYO010000015">
    <property type="protein sequence ID" value="KAL0082696.1"/>
    <property type="molecule type" value="Genomic_DNA"/>
</dbReference>
<evidence type="ECO:0000256" key="1">
    <source>
        <dbReference type="SAM" id="SignalP"/>
    </source>
</evidence>
<keyword evidence="3" id="KW-1185">Reference proteome</keyword>
<proteinExistence type="predicted"/>
<feature type="chain" id="PRO_5046027506" evidence="1">
    <location>
        <begin position="17"/>
        <end position="79"/>
    </location>
</feature>
<sequence length="79" mass="9723">MILSLFFFSTSSCVVSIPANNTRRKKYVFQCILFELSFFIIYTNLRRFYIIDTIKTYFSYNKDRIRLYIRCIVLIWKCY</sequence>
<keyword evidence="1" id="KW-0732">Signal</keyword>
<evidence type="ECO:0000313" key="3">
    <source>
        <dbReference type="Proteomes" id="UP001448207"/>
    </source>
</evidence>
<name>A0ABR3AUY2_PHYBL</name>